<feature type="compositionally biased region" description="Acidic residues" evidence="10">
    <location>
        <begin position="166"/>
        <end position="177"/>
    </location>
</feature>
<dbReference type="GO" id="GO:0016491">
    <property type="term" value="F:oxidoreductase activity"/>
    <property type="evidence" value="ECO:0007669"/>
    <property type="project" value="UniProtKB-KW"/>
</dbReference>
<reference evidence="12" key="1">
    <citation type="journal article" date="2020" name="Stud. Mycol.">
        <title>101 Dothideomycetes genomes: a test case for predicting lifestyles and emergence of pathogens.</title>
        <authorList>
            <person name="Haridas S."/>
            <person name="Albert R."/>
            <person name="Binder M."/>
            <person name="Bloem J."/>
            <person name="Labutti K."/>
            <person name="Salamov A."/>
            <person name="Andreopoulos B."/>
            <person name="Baker S."/>
            <person name="Barry K."/>
            <person name="Bills G."/>
            <person name="Bluhm B."/>
            <person name="Cannon C."/>
            <person name="Castanera R."/>
            <person name="Culley D."/>
            <person name="Daum C."/>
            <person name="Ezra D."/>
            <person name="Gonzalez J."/>
            <person name="Henrissat B."/>
            <person name="Kuo A."/>
            <person name="Liang C."/>
            <person name="Lipzen A."/>
            <person name="Lutzoni F."/>
            <person name="Magnuson J."/>
            <person name="Mondo S."/>
            <person name="Nolan M."/>
            <person name="Ohm R."/>
            <person name="Pangilinan J."/>
            <person name="Park H.-J."/>
            <person name="Ramirez L."/>
            <person name="Alfaro M."/>
            <person name="Sun H."/>
            <person name="Tritt A."/>
            <person name="Yoshinaga Y."/>
            <person name="Zwiers L.-H."/>
            <person name="Turgeon B."/>
            <person name="Goodwin S."/>
            <person name="Spatafora J."/>
            <person name="Crous P."/>
            <person name="Grigoriev I."/>
        </authorList>
    </citation>
    <scope>NUCLEOTIDE SEQUENCE</scope>
    <source>
        <strain evidence="12">CBS 119925</strain>
    </source>
</reference>
<evidence type="ECO:0000256" key="10">
    <source>
        <dbReference type="SAM" id="MobiDB-lite"/>
    </source>
</evidence>
<feature type="compositionally biased region" description="Polar residues" evidence="10">
    <location>
        <begin position="39"/>
        <end position="54"/>
    </location>
</feature>
<dbReference type="SUPFAM" id="SSF51430">
    <property type="entry name" value="NAD(P)-linked oxidoreductase"/>
    <property type="match status" value="1"/>
</dbReference>
<dbReference type="EMBL" id="MU006568">
    <property type="protein sequence ID" value="KAF2748905.1"/>
    <property type="molecule type" value="Genomic_DNA"/>
</dbReference>
<dbReference type="GO" id="GO:0035226">
    <property type="term" value="F:glutamate-cysteine ligase catalytic subunit binding"/>
    <property type="evidence" value="ECO:0007669"/>
    <property type="project" value="InterPro"/>
</dbReference>
<dbReference type="PANTHER" id="PTHR13295:SF4">
    <property type="entry name" value="GLUTAMATE--CYSTEINE LIGASE REGULATORY SUBUNIT"/>
    <property type="match status" value="1"/>
</dbReference>
<name>A0A6A6VEB6_9PLEO</name>
<evidence type="ECO:0000256" key="2">
    <source>
        <dbReference type="ARBA" id="ARBA00008612"/>
    </source>
</evidence>
<dbReference type="GO" id="GO:0030234">
    <property type="term" value="F:enzyme regulator activity"/>
    <property type="evidence" value="ECO:0007669"/>
    <property type="project" value="TreeGrafter"/>
</dbReference>
<gene>
    <name evidence="12" type="ORF">M011DRAFT_421338</name>
</gene>
<evidence type="ECO:0000256" key="6">
    <source>
        <dbReference type="ARBA" id="ARBA00030406"/>
    </source>
</evidence>
<dbReference type="GO" id="GO:0017109">
    <property type="term" value="C:glutamate-cysteine ligase complex"/>
    <property type="evidence" value="ECO:0007669"/>
    <property type="project" value="TreeGrafter"/>
</dbReference>
<feature type="region of interest" description="Disordered" evidence="10">
    <location>
        <begin position="39"/>
        <end position="62"/>
    </location>
</feature>
<evidence type="ECO:0000313" key="13">
    <source>
        <dbReference type="Proteomes" id="UP000799440"/>
    </source>
</evidence>
<keyword evidence="13" id="KW-1185">Reference proteome</keyword>
<dbReference type="InterPro" id="IPR032963">
    <property type="entry name" value="Gclm"/>
</dbReference>
<evidence type="ECO:0000259" key="11">
    <source>
        <dbReference type="Pfam" id="PF00248"/>
    </source>
</evidence>
<comment type="subunit">
    <text evidence="3">Heterodimer of a catalytic heavy chain and a regulatory light chain.</text>
</comment>
<evidence type="ECO:0000313" key="12">
    <source>
        <dbReference type="EMBL" id="KAF2748905.1"/>
    </source>
</evidence>
<evidence type="ECO:0000256" key="1">
    <source>
        <dbReference type="ARBA" id="ARBA00005006"/>
    </source>
</evidence>
<keyword evidence="4" id="KW-0317">Glutathione biosynthesis</keyword>
<evidence type="ECO:0000256" key="4">
    <source>
        <dbReference type="ARBA" id="ARBA00022684"/>
    </source>
</evidence>
<evidence type="ECO:0000256" key="5">
    <source>
        <dbReference type="ARBA" id="ARBA00023002"/>
    </source>
</evidence>
<sequence>MKLILSTSNIMTGTTAIRRPTFEKSNTELTTSLRHNFTAHQTLSQPPTNGSTPNSPKPSFRTWTTQDADTLYIPSHHPSPLTEPRDSYDITVKLFYLPNIPASRRCLQTREALNLVLRELGTESIDLLIVSFPGISFDADDEESSSDSDYIDDNTPPSAPPSDPTSTDEEDEEETLPEDMSTMLQTWHTLETLHSAGLVSKLGIAEFGCARLSKFLPSTTVRPSVNQINVRDCCVVPKPLILFAKKEGIELLTHNDCTNVLPRGTLREILRSGEQGAGVLGENAGNGEGEVLSGDVEPQFVVKYTAVVKDRGVVENKGYFAVAELR</sequence>
<dbReference type="GO" id="GO:0006750">
    <property type="term" value="P:glutathione biosynthetic process"/>
    <property type="evidence" value="ECO:0007669"/>
    <property type="project" value="UniProtKB-UniPathway"/>
</dbReference>
<protein>
    <recommendedName>
        <fullName evidence="8">GCS light chain</fullName>
    </recommendedName>
    <alternativeName>
        <fullName evidence="6">Gamma-ECS regulatory subunit</fullName>
    </alternativeName>
    <alternativeName>
        <fullName evidence="9">Gamma-glutamylcysteine synthetase regulatory subunit</fullName>
    </alternativeName>
    <alternativeName>
        <fullName evidence="7">Glutamate--cysteine ligase modifier subunit</fullName>
    </alternativeName>
</protein>
<dbReference type="InterPro" id="IPR023210">
    <property type="entry name" value="NADP_OxRdtase_dom"/>
</dbReference>
<dbReference type="OrthoDB" id="5596051at2759"/>
<evidence type="ECO:0000256" key="8">
    <source>
        <dbReference type="ARBA" id="ARBA00031732"/>
    </source>
</evidence>
<evidence type="ECO:0000256" key="7">
    <source>
        <dbReference type="ARBA" id="ARBA00031154"/>
    </source>
</evidence>
<dbReference type="Gene3D" id="3.20.20.100">
    <property type="entry name" value="NADP-dependent oxidoreductase domain"/>
    <property type="match status" value="1"/>
</dbReference>
<comment type="pathway">
    <text evidence="1">Sulfur metabolism; glutathione biosynthesis; glutathione from L-cysteine and L-glutamate: step 1/2.</text>
</comment>
<accession>A0A6A6VEB6</accession>
<dbReference type="Pfam" id="PF00248">
    <property type="entry name" value="Aldo_ket_red"/>
    <property type="match status" value="1"/>
</dbReference>
<feature type="domain" description="NADP-dependent oxidoreductase" evidence="11">
    <location>
        <begin position="83"/>
        <end position="253"/>
    </location>
</feature>
<dbReference type="PANTHER" id="PTHR13295">
    <property type="entry name" value="GLUTAMATE CYSTEINE LIGASE REGULATORY SUBUNIT"/>
    <property type="match status" value="1"/>
</dbReference>
<evidence type="ECO:0000256" key="3">
    <source>
        <dbReference type="ARBA" id="ARBA00011532"/>
    </source>
</evidence>
<dbReference type="Proteomes" id="UP000799440">
    <property type="component" value="Unassembled WGS sequence"/>
</dbReference>
<dbReference type="AlphaFoldDB" id="A0A6A6VEB6"/>
<dbReference type="InterPro" id="IPR036812">
    <property type="entry name" value="NAD(P)_OxRdtase_dom_sf"/>
</dbReference>
<comment type="similarity">
    <text evidence="2">Belongs to the aldo/keto reductase family. Glutamate--cysteine ligase light chain subfamily.</text>
</comment>
<organism evidence="12 13">
    <name type="scientific">Sporormia fimetaria CBS 119925</name>
    <dbReference type="NCBI Taxonomy" id="1340428"/>
    <lineage>
        <taxon>Eukaryota</taxon>
        <taxon>Fungi</taxon>
        <taxon>Dikarya</taxon>
        <taxon>Ascomycota</taxon>
        <taxon>Pezizomycotina</taxon>
        <taxon>Dothideomycetes</taxon>
        <taxon>Pleosporomycetidae</taxon>
        <taxon>Pleosporales</taxon>
        <taxon>Sporormiaceae</taxon>
        <taxon>Sporormia</taxon>
    </lineage>
</organism>
<feature type="region of interest" description="Disordered" evidence="10">
    <location>
        <begin position="140"/>
        <end position="178"/>
    </location>
</feature>
<dbReference type="UniPathway" id="UPA00142">
    <property type="reaction ID" value="UER00209"/>
</dbReference>
<proteinExistence type="inferred from homology"/>
<feature type="compositionally biased region" description="Acidic residues" evidence="10">
    <location>
        <begin position="140"/>
        <end position="152"/>
    </location>
</feature>
<keyword evidence="5" id="KW-0560">Oxidoreductase</keyword>
<evidence type="ECO:0000256" key="9">
    <source>
        <dbReference type="ARBA" id="ARBA00032926"/>
    </source>
</evidence>